<dbReference type="OrthoDB" id="978914at2"/>
<evidence type="ECO:0000313" key="3">
    <source>
        <dbReference type="Proteomes" id="UP000324133"/>
    </source>
</evidence>
<feature type="signal peptide" evidence="1">
    <location>
        <begin position="1"/>
        <end position="26"/>
    </location>
</feature>
<dbReference type="EMBL" id="VKKY01000001">
    <property type="protein sequence ID" value="KAA3439148.1"/>
    <property type="molecule type" value="Genomic_DNA"/>
</dbReference>
<gene>
    <name evidence="2" type="ORF">FOA19_00230</name>
</gene>
<dbReference type="AlphaFoldDB" id="A0A5B6TRJ7"/>
<reference evidence="2 3" key="1">
    <citation type="submission" date="2019-07" db="EMBL/GenBank/DDBJ databases">
        <title>Rufibacter sp. nov., isolated from lake sediment.</title>
        <authorList>
            <person name="Qu J.-H."/>
        </authorList>
    </citation>
    <scope>NUCLEOTIDE SEQUENCE [LARGE SCALE GENOMIC DNA]</scope>
    <source>
        <strain evidence="2 3">NBS58-1</strain>
    </source>
</reference>
<dbReference type="NCBIfam" id="TIGR03519">
    <property type="entry name" value="T9SS_PorP_fam"/>
    <property type="match status" value="1"/>
</dbReference>
<proteinExistence type="predicted"/>
<dbReference type="Pfam" id="PF11751">
    <property type="entry name" value="PorP_SprF"/>
    <property type="match status" value="1"/>
</dbReference>
<sequence length="337" mass="37337">MNFRNPMTRMLLLGGLLFGVSLSLTAQQRPQHTQYMLNNYVLNPAITGIEDYLDLKLSSRSQWVGIDGAPLTLYLTGHTKLGLNNPSSILNEADNKQGDFAPTPKQYGTHRKHKPHHGVGGSILYDRIGPFVRTEVNASYAYHLWLNAKMKLSAGASAGFLRQSFRADKVTFADPADLVNTGRSSINPNFSLGLWLYSQNFYAGVSGAQLLGQDLSSQKETKFLPHYFVTGAYKLNISPEVALVPSVLMKWMRPLPVSLDYNLKAIYDNRFWLGGSYRQGESFAALAGLSLNSMFEISYAYDLGTGDVSREGAGSHELLLGVRLLNHRRAVSPSNLW</sequence>
<dbReference type="Proteomes" id="UP000324133">
    <property type="component" value="Unassembled WGS sequence"/>
</dbReference>
<organism evidence="2 3">
    <name type="scientific">Rufibacter hautae</name>
    <dbReference type="NCBI Taxonomy" id="2595005"/>
    <lineage>
        <taxon>Bacteria</taxon>
        <taxon>Pseudomonadati</taxon>
        <taxon>Bacteroidota</taxon>
        <taxon>Cytophagia</taxon>
        <taxon>Cytophagales</taxon>
        <taxon>Hymenobacteraceae</taxon>
        <taxon>Rufibacter</taxon>
    </lineage>
</organism>
<keyword evidence="3" id="KW-1185">Reference proteome</keyword>
<feature type="chain" id="PRO_5022813745" evidence="1">
    <location>
        <begin position="27"/>
        <end position="337"/>
    </location>
</feature>
<evidence type="ECO:0000313" key="2">
    <source>
        <dbReference type="EMBL" id="KAA3439148.1"/>
    </source>
</evidence>
<keyword evidence="1" id="KW-0732">Signal</keyword>
<dbReference type="InterPro" id="IPR019861">
    <property type="entry name" value="PorP/SprF_Bacteroidetes"/>
</dbReference>
<name>A0A5B6TRJ7_9BACT</name>
<accession>A0A5B6TRJ7</accession>
<comment type="caution">
    <text evidence="2">The sequence shown here is derived from an EMBL/GenBank/DDBJ whole genome shotgun (WGS) entry which is preliminary data.</text>
</comment>
<protein>
    <submittedName>
        <fullName evidence="2">Type IX secretion system membrane protein PorP/SprF</fullName>
    </submittedName>
</protein>
<evidence type="ECO:0000256" key="1">
    <source>
        <dbReference type="SAM" id="SignalP"/>
    </source>
</evidence>